<evidence type="ECO:0000259" key="9">
    <source>
        <dbReference type="PROSITE" id="PS50850"/>
    </source>
</evidence>
<feature type="domain" description="Major facilitator superfamily (MFS) profile" evidence="9">
    <location>
        <begin position="55"/>
        <end position="228"/>
    </location>
</feature>
<evidence type="ECO:0000256" key="2">
    <source>
        <dbReference type="ARBA" id="ARBA00022448"/>
    </source>
</evidence>
<evidence type="ECO:0000256" key="3">
    <source>
        <dbReference type="ARBA" id="ARBA00022475"/>
    </source>
</evidence>
<sequence>MVVVVVVYRTLLRIVHRPWAYSGRVQGRCWCLVGVLPISKGGLSYLGEVWIMLRWTWPLLLGNTLEWYEFGVYGYVEAEISDNFFGGSQEGGWLGFAVTFVARPVGGFLLGWVADRWSRKLAVNLSLAGMIVATVGQGLLPGEHFGRDLKGLGLVGLVFCRALQGLSVGGEIGAISSWLMEASPLASVGMAVSMISVGSQVAWAFTSCFLAVLSSAVGPEAMLVWGWR</sequence>
<evidence type="ECO:0000256" key="4">
    <source>
        <dbReference type="ARBA" id="ARBA00022692"/>
    </source>
</evidence>
<evidence type="ECO:0000313" key="10">
    <source>
        <dbReference type="EMBL" id="CAK0823598.1"/>
    </source>
</evidence>
<dbReference type="SUPFAM" id="SSF103473">
    <property type="entry name" value="MFS general substrate transporter"/>
    <property type="match status" value="1"/>
</dbReference>
<evidence type="ECO:0000256" key="1">
    <source>
        <dbReference type="ARBA" id="ARBA00004651"/>
    </source>
</evidence>
<dbReference type="Pfam" id="PF00083">
    <property type="entry name" value="Sugar_tr"/>
    <property type="match status" value="1"/>
</dbReference>
<dbReference type="Proteomes" id="UP001189429">
    <property type="component" value="Unassembled WGS sequence"/>
</dbReference>
<comment type="caution">
    <text evidence="10">The sequence shown here is derived from an EMBL/GenBank/DDBJ whole genome shotgun (WGS) entry which is preliminary data.</text>
</comment>
<dbReference type="InterPro" id="IPR036259">
    <property type="entry name" value="MFS_trans_sf"/>
</dbReference>
<comment type="subcellular location">
    <subcellularLocation>
        <location evidence="1">Cell membrane</location>
        <topology evidence="1">Multi-pass membrane protein</topology>
    </subcellularLocation>
</comment>
<accession>A0ABN9RWV5</accession>
<evidence type="ECO:0000256" key="6">
    <source>
        <dbReference type="ARBA" id="ARBA00022989"/>
    </source>
</evidence>
<evidence type="ECO:0000256" key="8">
    <source>
        <dbReference type="SAM" id="Phobius"/>
    </source>
</evidence>
<organism evidence="10 11">
    <name type="scientific">Prorocentrum cordatum</name>
    <dbReference type="NCBI Taxonomy" id="2364126"/>
    <lineage>
        <taxon>Eukaryota</taxon>
        <taxon>Sar</taxon>
        <taxon>Alveolata</taxon>
        <taxon>Dinophyceae</taxon>
        <taxon>Prorocentrales</taxon>
        <taxon>Prorocentraceae</taxon>
        <taxon>Prorocentrum</taxon>
    </lineage>
</organism>
<dbReference type="InterPro" id="IPR051084">
    <property type="entry name" value="H+-coupled_symporters"/>
</dbReference>
<keyword evidence="3" id="KW-1003">Cell membrane</keyword>
<dbReference type="PROSITE" id="PS50850">
    <property type="entry name" value="MFS"/>
    <property type="match status" value="1"/>
</dbReference>
<evidence type="ECO:0000313" key="11">
    <source>
        <dbReference type="Proteomes" id="UP001189429"/>
    </source>
</evidence>
<dbReference type="InterPro" id="IPR005828">
    <property type="entry name" value="MFS_sugar_transport-like"/>
</dbReference>
<dbReference type="PANTHER" id="PTHR43528:SF1">
    <property type="entry name" value="ALPHA-KETOGLUTARATE PERMEASE"/>
    <property type="match status" value="1"/>
</dbReference>
<evidence type="ECO:0000256" key="5">
    <source>
        <dbReference type="ARBA" id="ARBA00022847"/>
    </source>
</evidence>
<name>A0ABN9RWV5_9DINO</name>
<feature type="transmembrane region" description="Helical" evidence="8">
    <location>
        <begin position="201"/>
        <end position="227"/>
    </location>
</feature>
<protein>
    <recommendedName>
        <fullName evidence="9">Major facilitator superfamily (MFS) profile domain-containing protein</fullName>
    </recommendedName>
</protein>
<keyword evidence="11" id="KW-1185">Reference proteome</keyword>
<proteinExistence type="predicted"/>
<evidence type="ECO:0000256" key="7">
    <source>
        <dbReference type="ARBA" id="ARBA00023136"/>
    </source>
</evidence>
<gene>
    <name evidence="10" type="ORF">PCOR1329_LOCUS24247</name>
</gene>
<feature type="transmembrane region" description="Helical" evidence="8">
    <location>
        <begin position="93"/>
        <end position="114"/>
    </location>
</feature>
<dbReference type="Gene3D" id="1.20.1250.20">
    <property type="entry name" value="MFS general substrate transporter like domains"/>
    <property type="match status" value="1"/>
</dbReference>
<feature type="transmembrane region" description="Helical" evidence="8">
    <location>
        <begin position="121"/>
        <end position="140"/>
    </location>
</feature>
<dbReference type="EMBL" id="CAUYUJ010008328">
    <property type="protein sequence ID" value="CAK0823598.1"/>
    <property type="molecule type" value="Genomic_DNA"/>
</dbReference>
<keyword evidence="7 8" id="KW-0472">Membrane</keyword>
<keyword evidence="2" id="KW-0813">Transport</keyword>
<dbReference type="PANTHER" id="PTHR43528">
    <property type="entry name" value="ALPHA-KETOGLUTARATE PERMEASE"/>
    <property type="match status" value="1"/>
</dbReference>
<keyword evidence="5" id="KW-0769">Symport</keyword>
<keyword evidence="6 8" id="KW-1133">Transmembrane helix</keyword>
<keyword evidence="4 8" id="KW-0812">Transmembrane</keyword>
<feature type="non-terminal residue" evidence="10">
    <location>
        <position position="228"/>
    </location>
</feature>
<dbReference type="InterPro" id="IPR020846">
    <property type="entry name" value="MFS_dom"/>
</dbReference>
<reference evidence="10" key="1">
    <citation type="submission" date="2023-10" db="EMBL/GenBank/DDBJ databases">
        <authorList>
            <person name="Chen Y."/>
            <person name="Shah S."/>
            <person name="Dougan E. K."/>
            <person name="Thang M."/>
            <person name="Chan C."/>
        </authorList>
    </citation>
    <scope>NUCLEOTIDE SEQUENCE [LARGE SCALE GENOMIC DNA]</scope>
</reference>